<protein>
    <submittedName>
        <fullName evidence="1">Uncharacterized protein</fullName>
    </submittedName>
</protein>
<dbReference type="EMBL" id="BARU01007212">
    <property type="protein sequence ID" value="GAH42770.1"/>
    <property type="molecule type" value="Genomic_DNA"/>
</dbReference>
<comment type="caution">
    <text evidence="1">The sequence shown here is derived from an EMBL/GenBank/DDBJ whole genome shotgun (WGS) entry which is preliminary data.</text>
</comment>
<organism evidence="1">
    <name type="scientific">marine sediment metagenome</name>
    <dbReference type="NCBI Taxonomy" id="412755"/>
    <lineage>
        <taxon>unclassified sequences</taxon>
        <taxon>metagenomes</taxon>
        <taxon>ecological metagenomes</taxon>
    </lineage>
</organism>
<dbReference type="AlphaFoldDB" id="X1GD67"/>
<gene>
    <name evidence="1" type="ORF">S03H2_14227</name>
</gene>
<name>X1GD67_9ZZZZ</name>
<accession>X1GD67</accession>
<sequence length="57" mass="6433">MHEWIFGLIRLVIGVVSPELRTGVAALLDKLEEQAKRTSNPWDDILVAMLKQIMTGK</sequence>
<reference evidence="1" key="1">
    <citation type="journal article" date="2014" name="Front. Microbiol.">
        <title>High frequency of phylogenetically diverse reductive dehalogenase-homologous genes in deep subseafloor sedimentary metagenomes.</title>
        <authorList>
            <person name="Kawai M."/>
            <person name="Futagami T."/>
            <person name="Toyoda A."/>
            <person name="Takaki Y."/>
            <person name="Nishi S."/>
            <person name="Hori S."/>
            <person name="Arai W."/>
            <person name="Tsubouchi T."/>
            <person name="Morono Y."/>
            <person name="Uchiyama I."/>
            <person name="Ito T."/>
            <person name="Fujiyama A."/>
            <person name="Inagaki F."/>
            <person name="Takami H."/>
        </authorList>
    </citation>
    <scope>NUCLEOTIDE SEQUENCE</scope>
    <source>
        <strain evidence="1">Expedition CK06-06</strain>
    </source>
</reference>
<proteinExistence type="predicted"/>
<evidence type="ECO:0000313" key="1">
    <source>
        <dbReference type="EMBL" id="GAH42770.1"/>
    </source>
</evidence>